<evidence type="ECO:0000313" key="3">
    <source>
        <dbReference type="Proteomes" id="UP001444661"/>
    </source>
</evidence>
<proteinExistence type="predicted"/>
<dbReference type="Proteomes" id="UP001444661">
    <property type="component" value="Unassembled WGS sequence"/>
</dbReference>
<gene>
    <name evidence="2" type="ORF">PG993_006197</name>
</gene>
<evidence type="ECO:0000256" key="1">
    <source>
        <dbReference type="SAM" id="MobiDB-lite"/>
    </source>
</evidence>
<feature type="compositionally biased region" description="Acidic residues" evidence="1">
    <location>
        <begin position="332"/>
        <end position="348"/>
    </location>
</feature>
<evidence type="ECO:0008006" key="4">
    <source>
        <dbReference type="Google" id="ProtNLM"/>
    </source>
</evidence>
<sequence length="480" mass="55101">MDRIPTEIKLAIVRMLIEDSPESAYVYATLSREWQALLEPTTFASLKLNQVRLCQAKGTLTPVRQAYVRRIHFTALLPDYDYHHRPDNESEKQRNNEAFSDAVASLMDLLGAWSSPHHGGIELQLSTACTIDLQTMRRGHGFELLNLRARQIRCISSYVTLNKGFYRQLPELPCISKFTCPPASVYQRRLVPQTCCQIASRFPHLRTIDWQLADGSHNSDFRLQLRSDFATGLLAFIPELVRHFTLGYSRGPGVERFFPDEDPQICLGSTRDPLSVALRNLSMQMETVTLQMTSIGSELLWDPELPPDQQGCWPRLREMGLNFDGRTPQGEELFDWDPSDLPDPDDHESDPPSAFTRVIPIPAQHRPYHLAFARAAGRMPRLRYFSALYGYRLAAMVDYTVRPRTAEFHYESSPVVDGLITQEVQEEWWNNAHAHLREGDKFRFHVVDTEEIVGFRHRAITGIAIDDPPERKTIKWTRVI</sequence>
<keyword evidence="3" id="KW-1185">Reference proteome</keyword>
<accession>A0ABR1T748</accession>
<reference evidence="2 3" key="1">
    <citation type="submission" date="2023-01" db="EMBL/GenBank/DDBJ databases">
        <title>Analysis of 21 Apiospora genomes using comparative genomics revels a genus with tremendous synthesis potential of carbohydrate active enzymes and secondary metabolites.</title>
        <authorList>
            <person name="Sorensen T."/>
        </authorList>
    </citation>
    <scope>NUCLEOTIDE SEQUENCE [LARGE SCALE GENOMIC DNA]</scope>
    <source>
        <strain evidence="2 3">CBS 33761</strain>
    </source>
</reference>
<protein>
    <recommendedName>
        <fullName evidence="4">F-box domain-containing protein</fullName>
    </recommendedName>
</protein>
<name>A0ABR1T748_9PEZI</name>
<feature type="region of interest" description="Disordered" evidence="1">
    <location>
        <begin position="332"/>
        <end position="352"/>
    </location>
</feature>
<evidence type="ECO:0000313" key="2">
    <source>
        <dbReference type="EMBL" id="KAK8041674.1"/>
    </source>
</evidence>
<comment type="caution">
    <text evidence="2">The sequence shown here is derived from an EMBL/GenBank/DDBJ whole genome shotgun (WGS) entry which is preliminary data.</text>
</comment>
<organism evidence="2 3">
    <name type="scientific">Apiospora rasikravindrae</name>
    <dbReference type="NCBI Taxonomy" id="990691"/>
    <lineage>
        <taxon>Eukaryota</taxon>
        <taxon>Fungi</taxon>
        <taxon>Dikarya</taxon>
        <taxon>Ascomycota</taxon>
        <taxon>Pezizomycotina</taxon>
        <taxon>Sordariomycetes</taxon>
        <taxon>Xylariomycetidae</taxon>
        <taxon>Amphisphaeriales</taxon>
        <taxon>Apiosporaceae</taxon>
        <taxon>Apiospora</taxon>
    </lineage>
</organism>
<dbReference type="EMBL" id="JAQQWK010000005">
    <property type="protein sequence ID" value="KAK8041674.1"/>
    <property type="molecule type" value="Genomic_DNA"/>
</dbReference>